<evidence type="ECO:0000259" key="1">
    <source>
        <dbReference type="Pfam" id="PF05899"/>
    </source>
</evidence>
<dbReference type="SUPFAM" id="SSF51182">
    <property type="entry name" value="RmlC-like cupins"/>
    <property type="match status" value="1"/>
</dbReference>
<proteinExistence type="predicted"/>
<organism evidence="2 3">
    <name type="scientific">Streptomyces sannanensis</name>
    <dbReference type="NCBI Taxonomy" id="285536"/>
    <lineage>
        <taxon>Bacteria</taxon>
        <taxon>Bacillati</taxon>
        <taxon>Actinomycetota</taxon>
        <taxon>Actinomycetes</taxon>
        <taxon>Kitasatosporales</taxon>
        <taxon>Streptomycetaceae</taxon>
        <taxon>Streptomyces</taxon>
    </lineage>
</organism>
<comment type="caution">
    <text evidence="2">The sequence shown here is derived from an EMBL/GenBank/DDBJ whole genome shotgun (WGS) entry which is preliminary data.</text>
</comment>
<accession>A0ABP6SLJ8</accession>
<dbReference type="CDD" id="cd02227">
    <property type="entry name" value="cupin_TM1112-like"/>
    <property type="match status" value="1"/>
</dbReference>
<dbReference type="InterPro" id="IPR014710">
    <property type="entry name" value="RmlC-like_jellyroll"/>
</dbReference>
<protein>
    <submittedName>
        <fullName evidence="2">Cupin domain-containing protein</fullName>
    </submittedName>
</protein>
<dbReference type="InterPro" id="IPR008579">
    <property type="entry name" value="UGlyAH_Cupin_dom"/>
</dbReference>
<reference evidence="3" key="1">
    <citation type="journal article" date="2019" name="Int. J. Syst. Evol. Microbiol.">
        <title>The Global Catalogue of Microorganisms (GCM) 10K type strain sequencing project: providing services to taxonomists for standard genome sequencing and annotation.</title>
        <authorList>
            <consortium name="The Broad Institute Genomics Platform"/>
            <consortium name="The Broad Institute Genome Sequencing Center for Infectious Disease"/>
            <person name="Wu L."/>
            <person name="Ma J."/>
        </authorList>
    </citation>
    <scope>NUCLEOTIDE SEQUENCE [LARGE SCALE GENOMIC DNA]</scope>
    <source>
        <strain evidence="3">JCM 9651</strain>
    </source>
</reference>
<dbReference type="InterPro" id="IPR011051">
    <property type="entry name" value="RmlC_Cupin_sf"/>
</dbReference>
<sequence>MNTPVDTTALPVAFLADAVTIDLPAARPKPTSTTGQQEASRTLWKSPDGLVEVGIWECDPGHFTATREGYDEICQVLSGTATVDTEGGGSVELRPGATLAMPAGWRGTWQVHETIRKVYVVRTHQAES</sequence>
<feature type="domain" description="(S)-ureidoglycine aminohydrolase cupin" evidence="1">
    <location>
        <begin position="46"/>
        <end position="119"/>
    </location>
</feature>
<evidence type="ECO:0000313" key="2">
    <source>
        <dbReference type="EMBL" id="GAA3379435.1"/>
    </source>
</evidence>
<dbReference type="RefSeq" id="WP_345043998.1">
    <property type="nucleotide sequence ID" value="NZ_BAAAYL010000001.1"/>
</dbReference>
<keyword evidence="3" id="KW-1185">Reference proteome</keyword>
<dbReference type="Gene3D" id="2.60.120.10">
    <property type="entry name" value="Jelly Rolls"/>
    <property type="match status" value="1"/>
</dbReference>
<dbReference type="Proteomes" id="UP001499990">
    <property type="component" value="Unassembled WGS sequence"/>
</dbReference>
<dbReference type="PANTHER" id="PTHR40943">
    <property type="entry name" value="CYTOPLASMIC PROTEIN-RELATED"/>
    <property type="match status" value="1"/>
</dbReference>
<dbReference type="PANTHER" id="PTHR40943:SF1">
    <property type="entry name" value="CYTOPLASMIC PROTEIN"/>
    <property type="match status" value="1"/>
</dbReference>
<dbReference type="EMBL" id="BAAAYL010000001">
    <property type="protein sequence ID" value="GAA3379435.1"/>
    <property type="molecule type" value="Genomic_DNA"/>
</dbReference>
<gene>
    <name evidence="2" type="ORF">GCM10020367_62950</name>
</gene>
<name>A0ABP6SLJ8_9ACTN</name>
<evidence type="ECO:0000313" key="3">
    <source>
        <dbReference type="Proteomes" id="UP001499990"/>
    </source>
</evidence>
<dbReference type="Pfam" id="PF05899">
    <property type="entry name" value="Cupin_3"/>
    <property type="match status" value="1"/>
</dbReference>